<dbReference type="InterPro" id="IPR006440">
    <property type="entry name" value="Doc"/>
</dbReference>
<dbReference type="AlphaFoldDB" id="A0A7K3NG66"/>
<dbReference type="Pfam" id="PF02661">
    <property type="entry name" value="Fic"/>
    <property type="match status" value="1"/>
</dbReference>
<dbReference type="Proteomes" id="UP000469724">
    <property type="component" value="Unassembled WGS sequence"/>
</dbReference>
<protein>
    <recommendedName>
        <fullName evidence="1">Fido domain-containing protein</fullName>
    </recommendedName>
</protein>
<evidence type="ECO:0000259" key="1">
    <source>
        <dbReference type="PROSITE" id="PS51459"/>
    </source>
</evidence>
<accession>A0A7K3NG66</accession>
<keyword evidence="3" id="KW-1185">Reference proteome</keyword>
<dbReference type="PROSITE" id="PS51459">
    <property type="entry name" value="FIDO"/>
    <property type="match status" value="1"/>
</dbReference>
<proteinExistence type="predicted"/>
<evidence type="ECO:0000313" key="3">
    <source>
        <dbReference type="Proteomes" id="UP000469724"/>
    </source>
</evidence>
<dbReference type="EMBL" id="JAAGRQ010000001">
    <property type="protein sequence ID" value="NDY55168.1"/>
    <property type="molecule type" value="Genomic_DNA"/>
</dbReference>
<dbReference type="Gene3D" id="1.20.120.1870">
    <property type="entry name" value="Fic/DOC protein, Fido domain"/>
    <property type="match status" value="1"/>
</dbReference>
<dbReference type="InterPro" id="IPR003812">
    <property type="entry name" value="Fido"/>
</dbReference>
<sequence length="131" mass="14428">MDTPFECVTLAEIVEANRRLITRFGGRHALMQPGSLEHALARVHGVIPGDPDLPTTTAKAAFLCLRLAQGHFFFDGNKRTAFWTCKATLHLNGFNLSLDTGDVVGRMVSMALKEMDVAAVECWLLTGLTRR</sequence>
<dbReference type="GO" id="GO:0016301">
    <property type="term" value="F:kinase activity"/>
    <property type="evidence" value="ECO:0007669"/>
    <property type="project" value="InterPro"/>
</dbReference>
<gene>
    <name evidence="2" type="ORF">G3N56_00210</name>
</gene>
<reference evidence="2 3" key="1">
    <citation type="submission" date="2020-02" db="EMBL/GenBank/DDBJ databases">
        <title>Comparative genomics of sulfur disproportionating microorganisms.</title>
        <authorList>
            <person name="Ward L.M."/>
            <person name="Bertran E."/>
            <person name="Johnston D.T."/>
        </authorList>
    </citation>
    <scope>NUCLEOTIDE SEQUENCE [LARGE SCALE GENOMIC DNA]</scope>
    <source>
        <strain evidence="2 3">DSM 3696</strain>
    </source>
</reference>
<dbReference type="InterPro" id="IPR053737">
    <property type="entry name" value="Type_II_TA_Toxin"/>
</dbReference>
<evidence type="ECO:0000313" key="2">
    <source>
        <dbReference type="EMBL" id="NDY55168.1"/>
    </source>
</evidence>
<name>A0A7K3NG66_9BACT</name>
<comment type="caution">
    <text evidence="2">The sequence shown here is derived from an EMBL/GenBank/DDBJ whole genome shotgun (WGS) entry which is preliminary data.</text>
</comment>
<dbReference type="InterPro" id="IPR036597">
    <property type="entry name" value="Fido-like_dom_sf"/>
</dbReference>
<dbReference type="PANTHER" id="PTHR39426">
    <property type="entry name" value="HOMOLOGY TO DEATH-ON-CURING PROTEIN OF PHAGE P1"/>
    <property type="match status" value="1"/>
</dbReference>
<dbReference type="SUPFAM" id="SSF140931">
    <property type="entry name" value="Fic-like"/>
    <property type="match status" value="1"/>
</dbReference>
<organism evidence="2 3">
    <name type="scientific">Desulfolutivibrio sulfodismutans</name>
    <dbReference type="NCBI Taxonomy" id="63561"/>
    <lineage>
        <taxon>Bacteria</taxon>
        <taxon>Pseudomonadati</taxon>
        <taxon>Thermodesulfobacteriota</taxon>
        <taxon>Desulfovibrionia</taxon>
        <taxon>Desulfovibrionales</taxon>
        <taxon>Desulfovibrionaceae</taxon>
        <taxon>Desulfolutivibrio</taxon>
    </lineage>
</organism>
<feature type="domain" description="Fido" evidence="1">
    <location>
        <begin position="8"/>
        <end position="126"/>
    </location>
</feature>
<dbReference type="RefSeq" id="WP_163300224.1">
    <property type="nucleotide sequence ID" value="NZ_JAAGRQ010000001.1"/>
</dbReference>
<dbReference type="PANTHER" id="PTHR39426:SF1">
    <property type="entry name" value="HOMOLOGY TO DEATH-ON-CURING PROTEIN OF PHAGE P1"/>
    <property type="match status" value="1"/>
</dbReference>